<feature type="transmembrane region" description="Helical" evidence="14">
    <location>
        <begin position="78"/>
        <end position="105"/>
    </location>
</feature>
<feature type="transmembrane region" description="Helical" evidence="14">
    <location>
        <begin position="242"/>
        <end position="261"/>
    </location>
</feature>
<keyword evidence="7 14" id="KW-0812">Transmembrane</keyword>
<comment type="catalytic activity">
    <reaction evidence="12 14">
        <text>an alpha-D-Man-(1-&gt;2)-alpha-D-Man-(1-&gt;2)-alpha-D-Man-(1-&gt;3)-[alpha-D-Man-(1-&gt;6)]-beta-D-Man-(1-&gt;4)-beta-D-GlcNAc-(1-&gt;4)-alpha-D-GlcNAc-diphospho-di-trans,poly-cis-dolichol + a di-trans,poly-cis-dolichyl beta-D-mannosyl phosphate = an alpha-D-Man-(1-&gt;2)-alpha-D-Man-(1-&gt;2)-alpha-D-Man-(1-&gt;3)-[alpha-D-Man-(1-&gt;3)-alpha-D-Man-(1-&gt;6)]-beta-D-Man-(1-&gt;4)-beta-D-GlcNAc-(1-&gt;4)-alpha-D-GlcNAc-diphospho-di-trans,poly-cis-dolichol + a di-trans,poly-cis-dolichyl phosphate + H(+)</text>
        <dbReference type="Rhea" id="RHEA:29527"/>
        <dbReference type="Rhea" id="RHEA-COMP:19498"/>
        <dbReference type="Rhea" id="RHEA-COMP:19501"/>
        <dbReference type="Rhea" id="RHEA-COMP:19516"/>
        <dbReference type="Rhea" id="RHEA-COMP:19517"/>
        <dbReference type="ChEBI" id="CHEBI:15378"/>
        <dbReference type="ChEBI" id="CHEBI:57683"/>
        <dbReference type="ChEBI" id="CHEBI:58211"/>
        <dbReference type="ChEBI" id="CHEBI:132515"/>
        <dbReference type="ChEBI" id="CHEBI:132516"/>
        <dbReference type="EC" id="2.4.1.258"/>
    </reaction>
    <physiologicalReaction direction="left-to-right" evidence="12 14">
        <dbReference type="Rhea" id="RHEA:29528"/>
    </physiologicalReaction>
</comment>
<evidence type="ECO:0000313" key="16">
    <source>
        <dbReference type="Proteomes" id="UP001213623"/>
    </source>
</evidence>
<comment type="similarity">
    <text evidence="13">Belongs to the glycosyltransferase ALG3 family.</text>
</comment>
<evidence type="ECO:0000256" key="1">
    <source>
        <dbReference type="ARBA" id="ARBA00004477"/>
    </source>
</evidence>
<comment type="function">
    <text evidence="11 14">Dol-P-Man:Man(5)GlcNAc(2)-PP-Dol alpha-1,3-mannosyltransferase that operates in the biosynthetic pathway of dolichol-linked oligosaccharides, the glycan precursors employed in protein asparagine (N)-glycosylation. The assembly of dolichol-linked oligosaccharides begins on the cytosolic side of the endoplasmic reticulum membrane and finishes in its lumen. The sequential addition of sugars to dolichol pyrophosphate produces dolichol-linked oligosaccharides containing fourteen sugars, including two GlcNAcs, nine mannoses and three glucoses. Once assembled, the oligosaccharide is transferred from the lipid to nascent proteins by oligosaccharyltransferases. In the lumen of the endoplasmic reticulum, adds the first dolichyl beta-D-mannosyl phosphate derived mannose in an alpha-1,3 linkage to Man(5)GlcNAc(2)-PP-dolichol to produce Man(6)GlcNAc(2)-PP-dolichol.</text>
</comment>
<evidence type="ECO:0000256" key="5">
    <source>
        <dbReference type="ARBA" id="ARBA00022676"/>
    </source>
</evidence>
<dbReference type="EMBL" id="CP119894">
    <property type="protein sequence ID" value="WFD26524.1"/>
    <property type="molecule type" value="Genomic_DNA"/>
</dbReference>
<gene>
    <name evidence="15" type="primary">ALG3_1</name>
    <name evidence="15" type="ORF">MNAN1_001507</name>
</gene>
<evidence type="ECO:0000256" key="8">
    <source>
        <dbReference type="ARBA" id="ARBA00022824"/>
    </source>
</evidence>
<accession>A0AAF0EIY0</accession>
<evidence type="ECO:0000256" key="3">
    <source>
        <dbReference type="ARBA" id="ARBA00011964"/>
    </source>
</evidence>
<evidence type="ECO:0000256" key="10">
    <source>
        <dbReference type="ARBA" id="ARBA00023136"/>
    </source>
</evidence>
<keyword evidence="9 14" id="KW-1133">Transmembrane helix</keyword>
<keyword evidence="8 14" id="KW-0256">Endoplasmic reticulum</keyword>
<dbReference type="InterPro" id="IPR007873">
    <property type="entry name" value="Glycosyltransferase_ALG3"/>
</dbReference>
<dbReference type="Pfam" id="PF05208">
    <property type="entry name" value="ALG3"/>
    <property type="match status" value="1"/>
</dbReference>
<proteinExistence type="inferred from homology"/>
<comment type="pathway">
    <text evidence="2 14">Protein modification; protein glycosylation.</text>
</comment>
<dbReference type="AlphaFoldDB" id="A0AAF0EIY0"/>
<name>A0AAF0EIY0_9BASI</name>
<reference evidence="15" key="1">
    <citation type="submission" date="2023-03" db="EMBL/GenBank/DDBJ databases">
        <title>Mating type loci evolution in Malassezia.</title>
        <authorList>
            <person name="Coelho M.A."/>
        </authorList>
    </citation>
    <scope>NUCLEOTIDE SEQUENCE</scope>
    <source>
        <strain evidence="15">CBS 9557</strain>
    </source>
</reference>
<evidence type="ECO:0000256" key="9">
    <source>
        <dbReference type="ARBA" id="ARBA00022989"/>
    </source>
</evidence>
<sequence>MQGLIIAYVPFTEIDFRTYIAQARMFLDGERRYDALDPPGGSGPCVYPAGHLYVFALLEKGCAGGDFLLPAQLAFGGLYLATFLIVSSIYALVGAPPVLIPFLVLSKRLHSIYLLRLFNDPVAMLAMYTCIYLLCRKKWSAACLAYSCVCSTDDSFALSVKMNVLLYLPGLLVVLFRAWGAWRTVLSLLVIVVGSQVAIGWPFLLHDPVAYMSTAFDFSRVFLYEWTVNWRFLDAKTFLSSHFSQLLLCLHVVLLVLFGLFRWTGIARQGWQWLRLRWHGDTVPMTPSCMS</sequence>
<keyword evidence="10 14" id="KW-0472">Membrane</keyword>
<comment type="subcellular location">
    <subcellularLocation>
        <location evidence="1 14">Endoplasmic reticulum membrane</location>
        <topology evidence="1 14">Multi-pass membrane protein</topology>
    </subcellularLocation>
</comment>
<evidence type="ECO:0000256" key="4">
    <source>
        <dbReference type="ARBA" id="ARBA00015561"/>
    </source>
</evidence>
<evidence type="ECO:0000256" key="14">
    <source>
        <dbReference type="RuleBase" id="RU364047"/>
    </source>
</evidence>
<dbReference type="GO" id="GO:0005789">
    <property type="term" value="C:endoplasmic reticulum membrane"/>
    <property type="evidence" value="ECO:0007669"/>
    <property type="project" value="UniProtKB-SubCell"/>
</dbReference>
<protein>
    <recommendedName>
        <fullName evidence="4 14">Dol-P-Man:Man(5)GlcNAc(2)-PP-Dol alpha-1,3-mannosyltransferase</fullName>
        <ecNumber evidence="3 14">2.4.1.258</ecNumber>
    </recommendedName>
    <alternativeName>
        <fullName evidence="14">Dol-P-Man-dependent alpha(1-3)-mannosyltransferase</fullName>
    </alternativeName>
</protein>
<feature type="transmembrane region" description="Helical" evidence="14">
    <location>
        <begin position="117"/>
        <end position="135"/>
    </location>
</feature>
<dbReference type="EC" id="2.4.1.258" evidence="3 14"/>
<dbReference type="PANTHER" id="PTHR12646">
    <property type="entry name" value="NOT56 - RELATED"/>
    <property type="match status" value="1"/>
</dbReference>
<feature type="transmembrane region" description="Helical" evidence="14">
    <location>
        <begin position="155"/>
        <end position="178"/>
    </location>
</feature>
<feature type="transmembrane region" description="Helical" evidence="14">
    <location>
        <begin position="185"/>
        <end position="204"/>
    </location>
</feature>
<organism evidence="15 16">
    <name type="scientific">Malassezia nana</name>
    <dbReference type="NCBI Taxonomy" id="180528"/>
    <lineage>
        <taxon>Eukaryota</taxon>
        <taxon>Fungi</taxon>
        <taxon>Dikarya</taxon>
        <taxon>Basidiomycota</taxon>
        <taxon>Ustilaginomycotina</taxon>
        <taxon>Malasseziomycetes</taxon>
        <taxon>Malasseziales</taxon>
        <taxon>Malasseziaceae</taxon>
        <taxon>Malassezia</taxon>
    </lineage>
</organism>
<keyword evidence="16" id="KW-1185">Reference proteome</keyword>
<evidence type="ECO:0000256" key="2">
    <source>
        <dbReference type="ARBA" id="ARBA00004922"/>
    </source>
</evidence>
<dbReference type="GO" id="GO:0052925">
    <property type="term" value="F:dol-P-Man:Man(5)GlcNAc(2)-PP-Dol alpha-1,3-mannosyltransferase activity"/>
    <property type="evidence" value="ECO:0007669"/>
    <property type="project" value="UniProtKB-EC"/>
</dbReference>
<evidence type="ECO:0000256" key="13">
    <source>
        <dbReference type="ARBA" id="ARBA00093457"/>
    </source>
</evidence>
<evidence type="ECO:0000256" key="6">
    <source>
        <dbReference type="ARBA" id="ARBA00022679"/>
    </source>
</evidence>
<evidence type="ECO:0000313" key="15">
    <source>
        <dbReference type="EMBL" id="WFD26524.1"/>
    </source>
</evidence>
<evidence type="ECO:0000256" key="11">
    <source>
        <dbReference type="ARBA" id="ARBA00044743"/>
    </source>
</evidence>
<evidence type="ECO:0000256" key="12">
    <source>
        <dbReference type="ARBA" id="ARBA00049506"/>
    </source>
</evidence>
<dbReference type="Proteomes" id="UP001213623">
    <property type="component" value="Chromosome 3"/>
</dbReference>
<evidence type="ECO:0000256" key="7">
    <source>
        <dbReference type="ARBA" id="ARBA00022692"/>
    </source>
</evidence>
<dbReference type="PANTHER" id="PTHR12646:SF0">
    <property type="entry name" value="DOL-P-MAN:MAN(5)GLCNAC(2)-PP-DOL ALPHA-1,3-MANNOSYLTRANSFERASE"/>
    <property type="match status" value="1"/>
</dbReference>
<keyword evidence="5 14" id="KW-0328">Glycosyltransferase</keyword>
<keyword evidence="6 14" id="KW-0808">Transferase</keyword>